<reference evidence="2" key="2">
    <citation type="submission" date="2021-04" db="EMBL/GenBank/DDBJ databases">
        <authorList>
            <person name="Gilroy R."/>
        </authorList>
    </citation>
    <scope>NUCLEOTIDE SEQUENCE</scope>
    <source>
        <strain evidence="2">5790</strain>
    </source>
</reference>
<evidence type="ECO:0000313" key="3">
    <source>
        <dbReference type="Proteomes" id="UP000824162"/>
    </source>
</evidence>
<name>A0A9D1PRG9_9FIRM</name>
<reference evidence="2" key="1">
    <citation type="journal article" date="2021" name="PeerJ">
        <title>Extensive microbial diversity within the chicken gut microbiome revealed by metagenomics and culture.</title>
        <authorList>
            <person name="Gilroy R."/>
            <person name="Ravi A."/>
            <person name="Getino M."/>
            <person name="Pursley I."/>
            <person name="Horton D.L."/>
            <person name="Alikhan N.F."/>
            <person name="Baker D."/>
            <person name="Gharbi K."/>
            <person name="Hall N."/>
            <person name="Watson M."/>
            <person name="Adriaenssens E.M."/>
            <person name="Foster-Nyarko E."/>
            <person name="Jarju S."/>
            <person name="Secka A."/>
            <person name="Antonio M."/>
            <person name="Oren A."/>
            <person name="Chaudhuri R.R."/>
            <person name="La Ragione R."/>
            <person name="Hildebrand F."/>
            <person name="Pallen M.J."/>
        </authorList>
    </citation>
    <scope>NUCLEOTIDE SEQUENCE</scope>
    <source>
        <strain evidence="2">5790</strain>
    </source>
</reference>
<gene>
    <name evidence="2" type="ORF">H9900_05040</name>
</gene>
<comment type="caution">
    <text evidence="2">The sequence shown here is derived from an EMBL/GenBank/DDBJ whole genome shotgun (WGS) entry which is preliminary data.</text>
</comment>
<organism evidence="2 3">
    <name type="scientific">Candidatus Monoglobus merdigallinarum</name>
    <dbReference type="NCBI Taxonomy" id="2838698"/>
    <lineage>
        <taxon>Bacteria</taxon>
        <taxon>Bacillati</taxon>
        <taxon>Bacillota</taxon>
        <taxon>Clostridia</taxon>
        <taxon>Monoglobales</taxon>
        <taxon>Monoglobaceae</taxon>
        <taxon>Monoglobus</taxon>
    </lineage>
</organism>
<keyword evidence="1" id="KW-0472">Membrane</keyword>
<evidence type="ECO:0000313" key="2">
    <source>
        <dbReference type="EMBL" id="HIV86158.1"/>
    </source>
</evidence>
<keyword evidence="1" id="KW-1133">Transmembrane helix</keyword>
<dbReference type="AlphaFoldDB" id="A0A9D1PRG9"/>
<dbReference type="Proteomes" id="UP000824162">
    <property type="component" value="Unassembled WGS sequence"/>
</dbReference>
<keyword evidence="1" id="KW-0812">Transmembrane</keyword>
<feature type="transmembrane region" description="Helical" evidence="1">
    <location>
        <begin position="75"/>
        <end position="100"/>
    </location>
</feature>
<protein>
    <submittedName>
        <fullName evidence="2">Uncharacterized protein</fullName>
    </submittedName>
</protein>
<accession>A0A9D1PRG9</accession>
<evidence type="ECO:0000256" key="1">
    <source>
        <dbReference type="SAM" id="Phobius"/>
    </source>
</evidence>
<dbReference type="EMBL" id="DXIJ01000105">
    <property type="protein sequence ID" value="HIV86158.1"/>
    <property type="molecule type" value="Genomic_DNA"/>
</dbReference>
<sequence>MENRNKSGAFSYSYSAERQEEINRIVEKYTAEGNGIEKLRRLDKSAELPGRIVSLTLGVIGTLALGLGMCCTIEWPGLFAIGVVIGAVGIFMIIAAYPAFSKLTARRRRRLAPQMVKLGNELKSGSAENLPTGTG</sequence>
<feature type="transmembrane region" description="Helical" evidence="1">
    <location>
        <begin position="48"/>
        <end position="69"/>
    </location>
</feature>
<proteinExistence type="predicted"/>